<protein>
    <submittedName>
        <fullName evidence="2">Uncharacterized protein</fullName>
    </submittedName>
</protein>
<dbReference type="Proteomes" id="UP000653305">
    <property type="component" value="Unassembled WGS sequence"/>
</dbReference>
<sequence>MEMERAILDYLIAQKEGVQRGAKKADFILTVPLLRSLLQSRFMISPTVPEIYDRVEEMEMRYVWWKTMISGDGVFSDEERGLICIDTTINNNVYPAYRFANKLARIPGLVECAKELLKSLNEDGDTGSPNDAFQNLWENEAFKKMLVNEYRKVRTLRGLINKLATEDRVEKHEARMAWVKEDPVLGTDVEDDADLMRKVLSLSVLYWMDIKLYNIVDLREVVLVEMPDDLTIDYTVESLRDEVALRKQIDACMENYTEAEREVAFKEIRVKQLQCESSLAEGVGVRWLVSYNPPTQTVPDLGAAVTKPL</sequence>
<keyword evidence="3" id="KW-1185">Reference proteome</keyword>
<comment type="caution">
    <text evidence="2">The sequence shown here is derived from an EMBL/GenBank/DDBJ whole genome shotgun (WGS) entry which is preliminary data.</text>
</comment>
<name>A0A830BFJ8_9LAMI</name>
<accession>A0A830BFJ8</accession>
<organism evidence="2 3">
    <name type="scientific">Phtheirospermum japonicum</name>
    <dbReference type="NCBI Taxonomy" id="374723"/>
    <lineage>
        <taxon>Eukaryota</taxon>
        <taxon>Viridiplantae</taxon>
        <taxon>Streptophyta</taxon>
        <taxon>Embryophyta</taxon>
        <taxon>Tracheophyta</taxon>
        <taxon>Spermatophyta</taxon>
        <taxon>Magnoliopsida</taxon>
        <taxon>eudicotyledons</taxon>
        <taxon>Gunneridae</taxon>
        <taxon>Pentapetalae</taxon>
        <taxon>asterids</taxon>
        <taxon>lamiids</taxon>
        <taxon>Lamiales</taxon>
        <taxon>Orobanchaceae</taxon>
        <taxon>Orobanchaceae incertae sedis</taxon>
        <taxon>Phtheirospermum</taxon>
    </lineage>
</organism>
<evidence type="ECO:0000256" key="1">
    <source>
        <dbReference type="SAM" id="Coils"/>
    </source>
</evidence>
<dbReference type="EMBL" id="BMAC01000076">
    <property type="protein sequence ID" value="GFP84049.1"/>
    <property type="molecule type" value="Genomic_DNA"/>
</dbReference>
<dbReference type="OrthoDB" id="9973389at2759"/>
<gene>
    <name evidence="2" type="ORF">PHJA_000548500</name>
</gene>
<evidence type="ECO:0000313" key="2">
    <source>
        <dbReference type="EMBL" id="GFP84049.1"/>
    </source>
</evidence>
<keyword evidence="1" id="KW-0175">Coiled coil</keyword>
<proteinExistence type="predicted"/>
<evidence type="ECO:0000313" key="3">
    <source>
        <dbReference type="Proteomes" id="UP000653305"/>
    </source>
</evidence>
<dbReference type="AlphaFoldDB" id="A0A830BFJ8"/>
<reference evidence="2" key="1">
    <citation type="submission" date="2020-07" db="EMBL/GenBank/DDBJ databases">
        <title>Ethylene signaling mediates host invasion by parasitic plants.</title>
        <authorList>
            <person name="Yoshida S."/>
        </authorList>
    </citation>
    <scope>NUCLEOTIDE SEQUENCE</scope>
    <source>
        <strain evidence="2">Okayama</strain>
    </source>
</reference>
<feature type="coiled-coil region" evidence="1">
    <location>
        <begin position="242"/>
        <end position="276"/>
    </location>
</feature>